<dbReference type="Proteomes" id="UP000198900">
    <property type="component" value="Unassembled WGS sequence"/>
</dbReference>
<evidence type="ECO:0000313" key="2">
    <source>
        <dbReference type="Proteomes" id="UP000198900"/>
    </source>
</evidence>
<evidence type="ECO:0000313" key="1">
    <source>
        <dbReference type="EMBL" id="SDJ36245.1"/>
    </source>
</evidence>
<comment type="caution">
    <text evidence="1">The sequence shown here is derived from an EMBL/GenBank/DDBJ whole genome shotgun (WGS) entry which is preliminary data.</text>
</comment>
<name>A0A7Z7FNC6_9BURK</name>
<proteinExistence type="predicted"/>
<accession>A0A7Z7FNC6</accession>
<reference evidence="1" key="1">
    <citation type="submission" date="2016-10" db="EMBL/GenBank/DDBJ databases">
        <authorList>
            <person name="Varghese N."/>
            <person name="Submissions S."/>
        </authorList>
    </citation>
    <scope>NUCLEOTIDE SEQUENCE [LARGE SCALE GENOMIC DNA]</scope>
    <source>
        <strain evidence="1">YR281</strain>
    </source>
</reference>
<sequence length="330" mass="36044">MSSWTKSFRKNEATIRGQMAAAVKLALAAGIPVEEAMAPYLDMLRDSYEEDFPLVRVIDESDLVTRFDGPEMGHDNPPAGTVAHVLGSLQDHVVKLALSIAGLSGVDAWRGKTPDELDPRLAGITKGSIIVGIKFGEPATRKGQLNLPISMEEIVKSVRSAVRKLPIVPGYIDADRISEGLNERLTDPAERDAILVAASRIAPTGHHGINEVNFLSQKKRSERLTPHSRQIIKQAIAQPAARVSRNGTFTGTVRSADLDARRFDIRNVSSVGSLRCVYDEKFDELVRDSLDHAVRVTGFYECDGQGKPRLLVANEIVPISAGHKDQPLPF</sequence>
<protein>
    <submittedName>
        <fullName evidence="1">Uncharacterized protein</fullName>
    </submittedName>
</protein>
<gene>
    <name evidence="1" type="ORF">SAMN04487926_14520</name>
</gene>
<organism evidence="1 2">
    <name type="scientific">Paraburkholderia steynii</name>
    <dbReference type="NCBI Taxonomy" id="1245441"/>
    <lineage>
        <taxon>Bacteria</taxon>
        <taxon>Pseudomonadati</taxon>
        <taxon>Pseudomonadota</taxon>
        <taxon>Betaproteobacteria</taxon>
        <taxon>Burkholderiales</taxon>
        <taxon>Burkholderiaceae</taxon>
        <taxon>Paraburkholderia</taxon>
    </lineage>
</organism>
<dbReference type="AlphaFoldDB" id="A0A7Z7FNC6"/>
<dbReference type="RefSeq" id="WP_091790081.1">
    <property type="nucleotide sequence ID" value="NZ_FNDI01000045.1"/>
</dbReference>
<keyword evidence="2" id="KW-1185">Reference proteome</keyword>
<dbReference type="EMBL" id="FNDI01000045">
    <property type="protein sequence ID" value="SDJ36245.1"/>
    <property type="molecule type" value="Genomic_DNA"/>
</dbReference>